<sequence>MYPRNILSFLLLYLSLNISLSISQETPTSTNKKFIHSISKSVNQFKNEPFTVLNHEKNDVFLNINPVCNSILHISCLNKSKKNYRICSPNNSICKCYYIGSVLSECLKYCSTYDLSSYKSMRLQCEKNPFLLNFDLSLSSIKYSHHLLPSHPNLSKNSNSNNIDKKLLKEIKSFKKTFNIKNTSHYQKTPVNNIPIQAQPSDLDLHDILITSNTSNHHDLNKVSPYNIFNDDQHIISTYFEELLKYERGPLKSSTQNSVSNENSFLSLLEKSNFDFYPLNDLDSIDESQLYQQKLNHLKNNFHNFTEFSHNLKANLEKIENTSESASKQSYTKSTALSYNENVLFQDSFTDTVNENKIDNNNYYYSLLNKSSVTSNGFRPINSFKAFQNILMFLTTLLLAILLGCILL</sequence>
<accession>A0A1D2VG59</accession>
<keyword evidence="1" id="KW-0472">Membrane</keyword>
<protein>
    <recommendedName>
        <fullName evidence="5">Extracellular membrane protein CFEM domain-containing protein</fullName>
    </recommendedName>
</protein>
<feature type="transmembrane region" description="Helical" evidence="1">
    <location>
        <begin position="386"/>
        <end position="407"/>
    </location>
</feature>
<organism evidence="3 4">
    <name type="scientific">Ascoidea rubescens DSM 1968</name>
    <dbReference type="NCBI Taxonomy" id="1344418"/>
    <lineage>
        <taxon>Eukaryota</taxon>
        <taxon>Fungi</taxon>
        <taxon>Dikarya</taxon>
        <taxon>Ascomycota</taxon>
        <taxon>Saccharomycotina</taxon>
        <taxon>Saccharomycetes</taxon>
        <taxon>Ascoideaceae</taxon>
        <taxon>Ascoidea</taxon>
    </lineage>
</organism>
<reference evidence="4" key="1">
    <citation type="submission" date="2016-05" db="EMBL/GenBank/DDBJ databases">
        <title>Comparative genomics of biotechnologically important yeasts.</title>
        <authorList>
            <consortium name="DOE Joint Genome Institute"/>
            <person name="Riley R."/>
            <person name="Haridas S."/>
            <person name="Wolfe K.H."/>
            <person name="Lopes M.R."/>
            <person name="Hittinger C.T."/>
            <person name="Goker M."/>
            <person name="Salamov A."/>
            <person name="Wisecaver J."/>
            <person name="Long T.M."/>
            <person name="Aerts A.L."/>
            <person name="Barry K."/>
            <person name="Choi C."/>
            <person name="Clum A."/>
            <person name="Coughlan A.Y."/>
            <person name="Deshpande S."/>
            <person name="Douglass A.P."/>
            <person name="Hanson S.J."/>
            <person name="Klenk H.-P."/>
            <person name="Labutti K."/>
            <person name="Lapidus A."/>
            <person name="Lindquist E."/>
            <person name="Lipzen A."/>
            <person name="Meier-Kolthoff J.P."/>
            <person name="Ohm R.A."/>
            <person name="Otillar R.P."/>
            <person name="Pangilinan J."/>
            <person name="Peng Y."/>
            <person name="Rokas A."/>
            <person name="Rosa C.A."/>
            <person name="Scheuner C."/>
            <person name="Sibirny A.A."/>
            <person name="Slot J.C."/>
            <person name="Stielow J.B."/>
            <person name="Sun H."/>
            <person name="Kurtzman C.P."/>
            <person name="Blackwell M."/>
            <person name="Grigoriev I.V."/>
            <person name="Jeffries T.W."/>
        </authorList>
    </citation>
    <scope>NUCLEOTIDE SEQUENCE [LARGE SCALE GENOMIC DNA]</scope>
    <source>
        <strain evidence="4">DSM 1968</strain>
    </source>
</reference>
<keyword evidence="1" id="KW-0812">Transmembrane</keyword>
<gene>
    <name evidence="3" type="ORF">ASCRUDRAFT_8281</name>
</gene>
<evidence type="ECO:0000256" key="1">
    <source>
        <dbReference type="SAM" id="Phobius"/>
    </source>
</evidence>
<keyword evidence="1" id="KW-1133">Transmembrane helix</keyword>
<name>A0A1D2VG59_9ASCO</name>
<dbReference type="Proteomes" id="UP000095038">
    <property type="component" value="Unassembled WGS sequence"/>
</dbReference>
<dbReference type="AlphaFoldDB" id="A0A1D2VG59"/>
<dbReference type="OrthoDB" id="10667938at2759"/>
<feature type="chain" id="PRO_5008910483" description="Extracellular membrane protein CFEM domain-containing protein" evidence="2">
    <location>
        <begin position="24"/>
        <end position="408"/>
    </location>
</feature>
<dbReference type="GeneID" id="30968419"/>
<dbReference type="EMBL" id="KV454481">
    <property type="protein sequence ID" value="ODV60664.1"/>
    <property type="molecule type" value="Genomic_DNA"/>
</dbReference>
<feature type="signal peptide" evidence="2">
    <location>
        <begin position="1"/>
        <end position="23"/>
    </location>
</feature>
<keyword evidence="2" id="KW-0732">Signal</keyword>
<evidence type="ECO:0000256" key="2">
    <source>
        <dbReference type="SAM" id="SignalP"/>
    </source>
</evidence>
<keyword evidence="4" id="KW-1185">Reference proteome</keyword>
<dbReference type="InParanoid" id="A0A1D2VG59"/>
<proteinExistence type="predicted"/>
<evidence type="ECO:0000313" key="3">
    <source>
        <dbReference type="EMBL" id="ODV60664.1"/>
    </source>
</evidence>
<evidence type="ECO:0000313" key="4">
    <source>
        <dbReference type="Proteomes" id="UP000095038"/>
    </source>
</evidence>
<dbReference type="RefSeq" id="XP_020046971.1">
    <property type="nucleotide sequence ID" value="XM_020194783.1"/>
</dbReference>
<evidence type="ECO:0008006" key="5">
    <source>
        <dbReference type="Google" id="ProtNLM"/>
    </source>
</evidence>